<dbReference type="InterPro" id="IPR007171">
    <property type="entry name" value="DUF371"/>
</dbReference>
<name>A0ABD5X709_9EURY</name>
<organism evidence="1 2">
    <name type="scientific">Halovenus rubra</name>
    <dbReference type="NCBI Taxonomy" id="869890"/>
    <lineage>
        <taxon>Archaea</taxon>
        <taxon>Methanobacteriati</taxon>
        <taxon>Methanobacteriota</taxon>
        <taxon>Stenosarchaea group</taxon>
        <taxon>Halobacteria</taxon>
        <taxon>Halobacteriales</taxon>
        <taxon>Haloarculaceae</taxon>
        <taxon>Halovenus</taxon>
    </lineage>
</organism>
<dbReference type="Gene3D" id="2.60.120.630">
    <property type="entry name" value="mth639 domain like"/>
    <property type="match status" value="1"/>
</dbReference>
<dbReference type="AlphaFoldDB" id="A0ABD5X709"/>
<dbReference type="Pfam" id="PF04027">
    <property type="entry name" value="DUF371"/>
    <property type="match status" value="1"/>
</dbReference>
<dbReference type="EMBL" id="JBHSZQ010000047">
    <property type="protein sequence ID" value="MFC7127013.1"/>
    <property type="molecule type" value="Genomic_DNA"/>
</dbReference>
<sequence length="147" mass="15850">MSNDSATLTETVTAHGHENISAEHESTFEVTSDDFLTPAGDCIVGIEAGRVPESFDEAFVEACQHSDSTITVTLETVEHRDRIEASGSPDLTFESNRSMVIRTSEYVDDRTIAVKADKAASDLNRSLVGALADGESLTLTLTVKESR</sequence>
<protein>
    <submittedName>
        <fullName evidence="1">DUF371 domain-containing protein</fullName>
    </submittedName>
</protein>
<dbReference type="Proteomes" id="UP001596414">
    <property type="component" value="Unassembled WGS sequence"/>
</dbReference>
<gene>
    <name evidence="1" type="ORF">ACFQJ7_13440</name>
</gene>
<reference evidence="1 2" key="1">
    <citation type="journal article" date="2014" name="Int. J. Syst. Evol. Microbiol.">
        <title>Complete genome sequence of Corynebacterium casei LMG S-19264T (=DSM 44701T), isolated from a smear-ripened cheese.</title>
        <authorList>
            <consortium name="US DOE Joint Genome Institute (JGI-PGF)"/>
            <person name="Walter F."/>
            <person name="Albersmeier A."/>
            <person name="Kalinowski J."/>
            <person name="Ruckert C."/>
        </authorList>
    </citation>
    <scope>NUCLEOTIDE SEQUENCE [LARGE SCALE GENOMIC DNA]</scope>
    <source>
        <strain evidence="1 2">CGMCC 4.7215</strain>
    </source>
</reference>
<evidence type="ECO:0000313" key="2">
    <source>
        <dbReference type="Proteomes" id="UP001596414"/>
    </source>
</evidence>
<dbReference type="RefSeq" id="WP_267637137.1">
    <property type="nucleotide sequence ID" value="NZ_JAODIY010000009.1"/>
</dbReference>
<dbReference type="PANTHER" id="PTHR40696:SF1">
    <property type="entry name" value="DUF371 DOMAIN-CONTAINING PROTEIN"/>
    <property type="match status" value="1"/>
</dbReference>
<dbReference type="InterPro" id="IPR023131">
    <property type="entry name" value="Mth639-like_dom_sf"/>
</dbReference>
<comment type="caution">
    <text evidence="1">The sequence shown here is derived from an EMBL/GenBank/DDBJ whole genome shotgun (WGS) entry which is preliminary data.</text>
</comment>
<proteinExistence type="predicted"/>
<dbReference type="PANTHER" id="PTHR40696">
    <property type="entry name" value="DUF371 FAMILY PROTEIN"/>
    <property type="match status" value="1"/>
</dbReference>
<evidence type="ECO:0000313" key="1">
    <source>
        <dbReference type="EMBL" id="MFC7127013.1"/>
    </source>
</evidence>
<accession>A0ABD5X709</accession>